<dbReference type="KEGG" id="mng:MNEG_10603"/>
<dbReference type="STRING" id="145388.A0A0D2KNX8"/>
<evidence type="ECO:0000256" key="3">
    <source>
        <dbReference type="SAM" id="MobiDB-lite"/>
    </source>
</evidence>
<gene>
    <name evidence="5" type="ORF">MNEG_10603</name>
</gene>
<protein>
    <submittedName>
        <fullName evidence="5">Actin-depolymerizing factor 6</fullName>
    </submittedName>
</protein>
<dbReference type="RefSeq" id="XP_013896378.1">
    <property type="nucleotide sequence ID" value="XM_014040924.1"/>
</dbReference>
<dbReference type="InterPro" id="IPR029006">
    <property type="entry name" value="ADF-H/Gelsolin-like_dom_sf"/>
</dbReference>
<feature type="region of interest" description="Disordered" evidence="3">
    <location>
        <begin position="102"/>
        <end position="138"/>
    </location>
</feature>
<name>A0A0D2KNX8_9CHLO</name>
<evidence type="ECO:0000259" key="4">
    <source>
        <dbReference type="PROSITE" id="PS51263"/>
    </source>
</evidence>
<keyword evidence="6" id="KW-1185">Reference proteome</keyword>
<evidence type="ECO:0000313" key="6">
    <source>
        <dbReference type="Proteomes" id="UP000054498"/>
    </source>
</evidence>
<dbReference type="PROSITE" id="PS51263">
    <property type="entry name" value="ADF_H"/>
    <property type="match status" value="1"/>
</dbReference>
<dbReference type="Pfam" id="PF00241">
    <property type="entry name" value="Cofilin_ADF"/>
    <property type="match status" value="1"/>
</dbReference>
<dbReference type="InterPro" id="IPR002108">
    <property type="entry name" value="ADF-H"/>
</dbReference>
<sequence length="309" mass="32120">MADPLLGELGVLRAARQAIDEGLISTQDYDVVKVAFLRAQQIKAGLDAGFIRQDDYVLARDAYLNALDLSVLAVPSSGAATPAGGGTGGGFGVGLSANGARNSGSGSGSVRGDAFGSGGGQAPGGSMDGGGGGGGRGWRASGAATDLAAVLADVPQYAAKGVTNGKCSMAGIGLAEECVNLFMHMKQRSAFKWMTFKVDDSGKTVIPDRVGGKGSSYEDFVATLPEHECRYGVYDYEYISPERGGFSKLVFINWAPETAHIKTKMMYAATKDFFKGFLDGIGAELQASEFSEVSEDEVHAKVVANLSRK</sequence>
<evidence type="ECO:0000256" key="1">
    <source>
        <dbReference type="ARBA" id="ARBA00006844"/>
    </source>
</evidence>
<accession>A0A0D2KNX8</accession>
<comment type="similarity">
    <text evidence="1">Belongs to the actin-binding proteins ADF family.</text>
</comment>
<keyword evidence="2" id="KW-0009">Actin-binding</keyword>
<evidence type="ECO:0000256" key="2">
    <source>
        <dbReference type="ARBA" id="ARBA00023203"/>
    </source>
</evidence>
<reference evidence="5 6" key="1">
    <citation type="journal article" date="2013" name="BMC Genomics">
        <title>Reconstruction of the lipid metabolism for the microalga Monoraphidium neglectum from its genome sequence reveals characteristics suitable for biofuel production.</title>
        <authorList>
            <person name="Bogen C."/>
            <person name="Al-Dilaimi A."/>
            <person name="Albersmeier A."/>
            <person name="Wichmann J."/>
            <person name="Grundmann M."/>
            <person name="Rupp O."/>
            <person name="Lauersen K.J."/>
            <person name="Blifernez-Klassen O."/>
            <person name="Kalinowski J."/>
            <person name="Goesmann A."/>
            <person name="Mussgnug J.H."/>
            <person name="Kruse O."/>
        </authorList>
    </citation>
    <scope>NUCLEOTIDE SEQUENCE [LARGE SCALE GENOMIC DNA]</scope>
    <source>
        <strain evidence="5 6">SAG 48.87</strain>
    </source>
</reference>
<dbReference type="SUPFAM" id="SSF55753">
    <property type="entry name" value="Actin depolymerizing proteins"/>
    <property type="match status" value="1"/>
</dbReference>
<dbReference type="GO" id="GO:0015629">
    <property type="term" value="C:actin cytoskeleton"/>
    <property type="evidence" value="ECO:0007669"/>
    <property type="project" value="InterPro"/>
</dbReference>
<dbReference type="GO" id="GO:0003779">
    <property type="term" value="F:actin binding"/>
    <property type="evidence" value="ECO:0007669"/>
    <property type="project" value="UniProtKB-KW"/>
</dbReference>
<dbReference type="PANTHER" id="PTHR11913">
    <property type="entry name" value="COFILIN-RELATED"/>
    <property type="match status" value="1"/>
</dbReference>
<dbReference type="OrthoDB" id="10249245at2759"/>
<dbReference type="CDD" id="cd11286">
    <property type="entry name" value="ADF_cofilin_like"/>
    <property type="match status" value="1"/>
</dbReference>
<evidence type="ECO:0000313" key="5">
    <source>
        <dbReference type="EMBL" id="KIY97358.1"/>
    </source>
</evidence>
<dbReference type="GeneID" id="25727782"/>
<dbReference type="InterPro" id="IPR017904">
    <property type="entry name" value="ADF/Cofilin"/>
</dbReference>
<feature type="compositionally biased region" description="Gly residues" evidence="3">
    <location>
        <begin position="105"/>
        <end position="137"/>
    </location>
</feature>
<feature type="domain" description="ADF-H" evidence="4">
    <location>
        <begin position="169"/>
        <end position="303"/>
    </location>
</feature>
<dbReference type="Gene3D" id="3.40.20.10">
    <property type="entry name" value="Severin"/>
    <property type="match status" value="1"/>
</dbReference>
<proteinExistence type="inferred from homology"/>
<dbReference type="SMART" id="SM00102">
    <property type="entry name" value="ADF"/>
    <property type="match status" value="1"/>
</dbReference>
<dbReference type="EMBL" id="KK102604">
    <property type="protein sequence ID" value="KIY97358.1"/>
    <property type="molecule type" value="Genomic_DNA"/>
</dbReference>
<dbReference type="GO" id="GO:0030042">
    <property type="term" value="P:actin filament depolymerization"/>
    <property type="evidence" value="ECO:0007669"/>
    <property type="project" value="InterPro"/>
</dbReference>
<dbReference type="Proteomes" id="UP000054498">
    <property type="component" value="Unassembled WGS sequence"/>
</dbReference>
<dbReference type="AlphaFoldDB" id="A0A0D2KNX8"/>
<organism evidence="5 6">
    <name type="scientific">Monoraphidium neglectum</name>
    <dbReference type="NCBI Taxonomy" id="145388"/>
    <lineage>
        <taxon>Eukaryota</taxon>
        <taxon>Viridiplantae</taxon>
        <taxon>Chlorophyta</taxon>
        <taxon>core chlorophytes</taxon>
        <taxon>Chlorophyceae</taxon>
        <taxon>CS clade</taxon>
        <taxon>Sphaeropleales</taxon>
        <taxon>Selenastraceae</taxon>
        <taxon>Monoraphidium</taxon>
    </lineage>
</organism>